<dbReference type="GO" id="GO:0005886">
    <property type="term" value="C:plasma membrane"/>
    <property type="evidence" value="ECO:0007669"/>
    <property type="project" value="UniProtKB-SubCell"/>
</dbReference>
<proteinExistence type="predicted"/>
<dbReference type="PANTHER" id="PTHR43124">
    <property type="entry name" value="PURINE EFFLUX PUMP PBUE"/>
    <property type="match status" value="1"/>
</dbReference>
<dbReference type="SUPFAM" id="SSF103473">
    <property type="entry name" value="MFS general substrate transporter"/>
    <property type="match status" value="1"/>
</dbReference>
<feature type="transmembrane region" description="Helical" evidence="6">
    <location>
        <begin position="39"/>
        <end position="59"/>
    </location>
</feature>
<dbReference type="Gene3D" id="1.20.1250.20">
    <property type="entry name" value="MFS general substrate transporter like domains"/>
    <property type="match status" value="1"/>
</dbReference>
<keyword evidence="4 6" id="KW-1133">Transmembrane helix</keyword>
<evidence type="ECO:0000256" key="2">
    <source>
        <dbReference type="ARBA" id="ARBA00022475"/>
    </source>
</evidence>
<evidence type="ECO:0000256" key="6">
    <source>
        <dbReference type="SAM" id="Phobius"/>
    </source>
</evidence>
<dbReference type="InterPro" id="IPR011701">
    <property type="entry name" value="MFS"/>
</dbReference>
<evidence type="ECO:0000256" key="1">
    <source>
        <dbReference type="ARBA" id="ARBA00004651"/>
    </source>
</evidence>
<gene>
    <name evidence="8" type="ORF">METZ01_LOCUS514073</name>
</gene>
<evidence type="ECO:0000256" key="3">
    <source>
        <dbReference type="ARBA" id="ARBA00022692"/>
    </source>
</evidence>
<evidence type="ECO:0000313" key="8">
    <source>
        <dbReference type="EMBL" id="SVE61219.1"/>
    </source>
</evidence>
<reference evidence="8" key="1">
    <citation type="submission" date="2018-05" db="EMBL/GenBank/DDBJ databases">
        <authorList>
            <person name="Lanie J.A."/>
            <person name="Ng W.-L."/>
            <person name="Kazmierczak K.M."/>
            <person name="Andrzejewski T.M."/>
            <person name="Davidsen T.M."/>
            <person name="Wayne K.J."/>
            <person name="Tettelin H."/>
            <person name="Glass J.I."/>
            <person name="Rusch D."/>
            <person name="Podicherti R."/>
            <person name="Tsui H.-C.T."/>
            <person name="Winkler M.E."/>
        </authorList>
    </citation>
    <scope>NUCLEOTIDE SEQUENCE</scope>
</reference>
<dbReference type="AlphaFoldDB" id="A0A383EX42"/>
<organism evidence="8">
    <name type="scientific">marine metagenome</name>
    <dbReference type="NCBI Taxonomy" id="408172"/>
    <lineage>
        <taxon>unclassified sequences</taxon>
        <taxon>metagenomes</taxon>
        <taxon>ecological metagenomes</taxon>
    </lineage>
</organism>
<dbReference type="PROSITE" id="PS50850">
    <property type="entry name" value="MFS"/>
    <property type="match status" value="1"/>
</dbReference>
<dbReference type="InterPro" id="IPR050189">
    <property type="entry name" value="MFS_Efflux_Transporters"/>
</dbReference>
<feature type="domain" description="Major facilitator superfamily (MFS) profile" evidence="7">
    <location>
        <begin position="3"/>
        <end position="170"/>
    </location>
</feature>
<comment type="subcellular location">
    <subcellularLocation>
        <location evidence="1">Cell membrane</location>
        <topology evidence="1">Multi-pass membrane protein</topology>
    </subcellularLocation>
</comment>
<dbReference type="InterPro" id="IPR036259">
    <property type="entry name" value="MFS_trans_sf"/>
</dbReference>
<feature type="transmembrane region" description="Helical" evidence="6">
    <location>
        <begin position="127"/>
        <end position="147"/>
    </location>
</feature>
<feature type="transmembrane region" description="Helical" evidence="6">
    <location>
        <begin position="71"/>
        <end position="90"/>
    </location>
</feature>
<evidence type="ECO:0000256" key="5">
    <source>
        <dbReference type="ARBA" id="ARBA00023136"/>
    </source>
</evidence>
<feature type="non-terminal residue" evidence="8">
    <location>
        <position position="170"/>
    </location>
</feature>
<keyword evidence="2" id="KW-1003">Cell membrane</keyword>
<protein>
    <recommendedName>
        <fullName evidence="7">Major facilitator superfamily (MFS) profile domain-containing protein</fullName>
    </recommendedName>
</protein>
<keyword evidence="3 6" id="KW-0812">Transmembrane</keyword>
<accession>A0A383EX42</accession>
<dbReference type="PANTHER" id="PTHR43124:SF3">
    <property type="entry name" value="CHLORAMPHENICOL EFFLUX PUMP RV0191"/>
    <property type="match status" value="1"/>
</dbReference>
<keyword evidence="5 6" id="KW-0472">Membrane</keyword>
<dbReference type="GO" id="GO:0022857">
    <property type="term" value="F:transmembrane transporter activity"/>
    <property type="evidence" value="ECO:0007669"/>
    <property type="project" value="InterPro"/>
</dbReference>
<evidence type="ECO:0000259" key="7">
    <source>
        <dbReference type="PROSITE" id="PS50850"/>
    </source>
</evidence>
<sequence length="170" mass="18076">MKVLFVLSLAELLGMALWFSATAVVPALTQEWQLTDSGRSWLTMSVQIGFVVGTLLSALANLPDIVNSRRLFTICALLGALCNASIGWWVNAIEPAIVLRFLTGVCLAGVYPPGMKIMATWFREGRGMAIGMLVGALTIGSASPHLLHALAGEADWRQLMFLASASAVGA</sequence>
<evidence type="ECO:0000256" key="4">
    <source>
        <dbReference type="ARBA" id="ARBA00022989"/>
    </source>
</evidence>
<dbReference type="EMBL" id="UINC01229488">
    <property type="protein sequence ID" value="SVE61219.1"/>
    <property type="molecule type" value="Genomic_DNA"/>
</dbReference>
<name>A0A383EX42_9ZZZZ</name>
<dbReference type="InterPro" id="IPR020846">
    <property type="entry name" value="MFS_dom"/>
</dbReference>
<dbReference type="Pfam" id="PF07690">
    <property type="entry name" value="MFS_1"/>
    <property type="match status" value="1"/>
</dbReference>
<feature type="transmembrane region" description="Helical" evidence="6">
    <location>
        <begin position="96"/>
        <end position="115"/>
    </location>
</feature>